<proteinExistence type="inferred from homology"/>
<dbReference type="PANTHER" id="PTHR32054">
    <property type="entry name" value="HEAVY CHAIN, PUTATIVE, EXPRESSED-RELATED-RELATED"/>
    <property type="match status" value="1"/>
</dbReference>
<evidence type="ECO:0000256" key="2">
    <source>
        <dbReference type="ARBA" id="ARBA00023054"/>
    </source>
</evidence>
<protein>
    <submittedName>
        <fullName evidence="5">PREDICTED: WEB family</fullName>
    </submittedName>
</protein>
<evidence type="ECO:0000256" key="3">
    <source>
        <dbReference type="SAM" id="Coils"/>
    </source>
</evidence>
<reference evidence="6" key="1">
    <citation type="journal article" date="2020" name="Plant J.">
        <title>Transposons played a major role in the diversification between the closely related almond and peach genomes: results from the almond genome sequence.</title>
        <authorList>
            <person name="Alioto T."/>
            <person name="Alexiou K.G."/>
            <person name="Bardil A."/>
            <person name="Barteri F."/>
            <person name="Castanera R."/>
            <person name="Cruz F."/>
            <person name="Dhingra A."/>
            <person name="Duval H."/>
            <person name="Fernandez I Marti A."/>
            <person name="Frias L."/>
            <person name="Galan B."/>
            <person name="Garcia J.L."/>
            <person name="Howad W."/>
            <person name="Gomez-Garrido J."/>
            <person name="Gut M."/>
            <person name="Julca I."/>
            <person name="Morata J."/>
            <person name="Puigdomenech P."/>
            <person name="Ribeca P."/>
            <person name="Rubio Cabetas M.J."/>
            <person name="Vlasova A."/>
            <person name="Wirthensohn M."/>
            <person name="Garcia-Mas J."/>
            <person name="Gabaldon T."/>
            <person name="Casacuberta J.M."/>
            <person name="Arus P."/>
        </authorList>
    </citation>
    <scope>NUCLEOTIDE SEQUENCE [LARGE SCALE GENOMIC DNA]</scope>
    <source>
        <strain evidence="6">cv. Texas</strain>
    </source>
</reference>
<dbReference type="FunCoup" id="A0A5E4FCK2">
    <property type="interactions" value="2"/>
</dbReference>
<dbReference type="GO" id="GO:0005829">
    <property type="term" value="C:cytosol"/>
    <property type="evidence" value="ECO:0007669"/>
    <property type="project" value="TreeGrafter"/>
</dbReference>
<comment type="similarity">
    <text evidence="1">Belongs to the WEB family.</text>
</comment>
<feature type="region of interest" description="Disordered" evidence="4">
    <location>
        <begin position="55"/>
        <end position="93"/>
    </location>
</feature>
<feature type="region of interest" description="Disordered" evidence="4">
    <location>
        <begin position="1"/>
        <end position="26"/>
    </location>
</feature>
<evidence type="ECO:0000256" key="4">
    <source>
        <dbReference type="SAM" id="MobiDB-lite"/>
    </source>
</evidence>
<feature type="coiled-coil region" evidence="3">
    <location>
        <begin position="99"/>
        <end position="150"/>
    </location>
</feature>
<dbReference type="InParanoid" id="A0A5E4FCK2"/>
<gene>
    <name evidence="5" type="ORF">ALMOND_2B016946</name>
</gene>
<dbReference type="EMBL" id="CABIKO010000081">
    <property type="protein sequence ID" value="VVA24321.1"/>
    <property type="molecule type" value="Genomic_DNA"/>
</dbReference>
<dbReference type="Gramene" id="VVA24321">
    <property type="protein sequence ID" value="VVA24321"/>
    <property type="gene ID" value="Prudul26B016946"/>
</dbReference>
<name>A0A5E4FCK2_PRUDU</name>
<dbReference type="Proteomes" id="UP000327085">
    <property type="component" value="Chromosome 1"/>
</dbReference>
<sequence length="253" mass="28446">MELETQHSQLPEEDPNNNYQANVDTSRPFRSVREAVAIFGDRLLLGEMYSSPKPHGNNIVQRTPSSSWKLSPMPANYKESEDVSSYGDEEENAGDKVVMDTLKKLEAELEETKVELKLLKERESETEVALASLNAELHKNMSKLAQAEANNAAMASNVLHVAARSSPFTGTNHGLMMEEEKNKREWMIRMEDSTSLAQILSIGTQKNGGGKRENKIMKKKPIVPLVQDLFFWKKGSSTPLRNALFNSSPQLYY</sequence>
<dbReference type="GO" id="GO:0009903">
    <property type="term" value="P:chloroplast avoidance movement"/>
    <property type="evidence" value="ECO:0007669"/>
    <property type="project" value="TreeGrafter"/>
</dbReference>
<feature type="compositionally biased region" description="Polar residues" evidence="4">
    <location>
        <begin position="58"/>
        <end position="69"/>
    </location>
</feature>
<dbReference type="AlphaFoldDB" id="A0A5E4FCK2"/>
<dbReference type="GO" id="GO:0009904">
    <property type="term" value="P:chloroplast accumulation movement"/>
    <property type="evidence" value="ECO:0007669"/>
    <property type="project" value="TreeGrafter"/>
</dbReference>
<dbReference type="OMA" id="QESPWNT"/>
<feature type="compositionally biased region" description="Polar residues" evidence="4">
    <location>
        <begin position="16"/>
        <end position="25"/>
    </location>
</feature>
<evidence type="ECO:0000313" key="5">
    <source>
        <dbReference type="EMBL" id="VVA24321.1"/>
    </source>
</evidence>
<dbReference type="PANTHER" id="PTHR32054:SF11">
    <property type="entry name" value="EXPRESSED PROTEIN"/>
    <property type="match status" value="1"/>
</dbReference>
<organism evidence="5 6">
    <name type="scientific">Prunus dulcis</name>
    <name type="common">Almond</name>
    <name type="synonym">Amygdalus dulcis</name>
    <dbReference type="NCBI Taxonomy" id="3755"/>
    <lineage>
        <taxon>Eukaryota</taxon>
        <taxon>Viridiplantae</taxon>
        <taxon>Streptophyta</taxon>
        <taxon>Embryophyta</taxon>
        <taxon>Tracheophyta</taxon>
        <taxon>Spermatophyta</taxon>
        <taxon>Magnoliopsida</taxon>
        <taxon>eudicotyledons</taxon>
        <taxon>Gunneridae</taxon>
        <taxon>Pentapetalae</taxon>
        <taxon>rosids</taxon>
        <taxon>fabids</taxon>
        <taxon>Rosales</taxon>
        <taxon>Rosaceae</taxon>
        <taxon>Amygdaloideae</taxon>
        <taxon>Amygdaleae</taxon>
        <taxon>Prunus</taxon>
    </lineage>
</organism>
<evidence type="ECO:0000313" key="6">
    <source>
        <dbReference type="Proteomes" id="UP000327085"/>
    </source>
</evidence>
<accession>A0A5E4FCK2</accession>
<keyword evidence="2 3" id="KW-0175">Coiled coil</keyword>
<evidence type="ECO:0000256" key="1">
    <source>
        <dbReference type="ARBA" id="ARBA00005485"/>
    </source>
</evidence>